<sequence length="153" mass="17728">MKFSLKCFCIIASVYFTDCVQDALQSQGHIDLTNISESLKADVFKNFKNPDGTEKTVLQQMEFIHGLISQMTAMMEDEKGIEDCGQKPLERQLVLGLKPTVAQLNFDDDVLFTRHRLSKEQIIEFRRLFFEVNDMIDKMEEILKLKESKSQIK</sequence>
<evidence type="ECO:0000256" key="1">
    <source>
        <dbReference type="SAM" id="SignalP"/>
    </source>
</evidence>
<feature type="signal peptide" evidence="1">
    <location>
        <begin position="1"/>
        <end position="19"/>
    </location>
</feature>
<reference evidence="2" key="1">
    <citation type="submission" date="2015-12" db="EMBL/GenBank/DDBJ databases">
        <title>De novo transcriptome assembly of four potential Pierce s Disease insect vectors from Arizona vineyards.</title>
        <authorList>
            <person name="Tassone E.E."/>
        </authorList>
    </citation>
    <scope>NUCLEOTIDE SEQUENCE</scope>
</reference>
<keyword evidence="1" id="KW-0732">Signal</keyword>
<evidence type="ECO:0000313" key="2">
    <source>
        <dbReference type="EMBL" id="JAS05766.1"/>
    </source>
</evidence>
<protein>
    <recommendedName>
        <fullName evidence="3">COMM domain-containing protein</fullName>
    </recommendedName>
</protein>
<name>A0A1B6BWX0_9HEMI</name>
<evidence type="ECO:0008006" key="3">
    <source>
        <dbReference type="Google" id="ProtNLM"/>
    </source>
</evidence>
<accession>A0A1B6BWX0</accession>
<proteinExistence type="predicted"/>
<feature type="non-terminal residue" evidence="2">
    <location>
        <position position="153"/>
    </location>
</feature>
<feature type="chain" id="PRO_5008579919" description="COMM domain-containing protein" evidence="1">
    <location>
        <begin position="20"/>
        <end position="153"/>
    </location>
</feature>
<dbReference type="AlphaFoldDB" id="A0A1B6BWX0"/>
<organism evidence="2">
    <name type="scientific">Clastoptera arizonana</name>
    <name type="common">Arizona spittle bug</name>
    <dbReference type="NCBI Taxonomy" id="38151"/>
    <lineage>
        <taxon>Eukaryota</taxon>
        <taxon>Metazoa</taxon>
        <taxon>Ecdysozoa</taxon>
        <taxon>Arthropoda</taxon>
        <taxon>Hexapoda</taxon>
        <taxon>Insecta</taxon>
        <taxon>Pterygota</taxon>
        <taxon>Neoptera</taxon>
        <taxon>Paraneoptera</taxon>
        <taxon>Hemiptera</taxon>
        <taxon>Auchenorrhyncha</taxon>
        <taxon>Cercopoidea</taxon>
        <taxon>Clastopteridae</taxon>
        <taxon>Clastoptera</taxon>
    </lineage>
</organism>
<dbReference type="EMBL" id="GEDC01031532">
    <property type="protein sequence ID" value="JAS05766.1"/>
    <property type="molecule type" value="Transcribed_RNA"/>
</dbReference>
<gene>
    <name evidence="2" type="ORF">g.44853</name>
</gene>